<reference evidence="2 3" key="1">
    <citation type="journal article" date="2022" name="Nat. Genet.">
        <title>Improved pea reference genome and pan-genome highlight genomic features and evolutionary characteristics.</title>
        <authorList>
            <person name="Yang T."/>
            <person name="Liu R."/>
            <person name="Luo Y."/>
            <person name="Hu S."/>
            <person name="Wang D."/>
            <person name="Wang C."/>
            <person name="Pandey M.K."/>
            <person name="Ge S."/>
            <person name="Xu Q."/>
            <person name="Li N."/>
            <person name="Li G."/>
            <person name="Huang Y."/>
            <person name="Saxena R.K."/>
            <person name="Ji Y."/>
            <person name="Li M."/>
            <person name="Yan X."/>
            <person name="He Y."/>
            <person name="Liu Y."/>
            <person name="Wang X."/>
            <person name="Xiang C."/>
            <person name="Varshney R.K."/>
            <person name="Ding H."/>
            <person name="Gao S."/>
            <person name="Zong X."/>
        </authorList>
    </citation>
    <scope>NUCLEOTIDE SEQUENCE [LARGE SCALE GENOMIC DNA]</scope>
    <source>
        <strain evidence="2 3">cv. Zhongwan 6</strain>
    </source>
</reference>
<dbReference type="Pfam" id="PF04937">
    <property type="entry name" value="DUF659"/>
    <property type="match status" value="1"/>
</dbReference>
<dbReference type="InterPro" id="IPR007021">
    <property type="entry name" value="DUF659"/>
</dbReference>
<sequence length="129" mass="14590">MSLINPKTDKLVKRLTIAATITASYFLLTADYGPQPNALDPLESFGDMIVGIGSYGSHLPVPIYHALRVPLLKNEVEYNYKLMKGHKEQWKEHGCSIMSDSWTDRKQQCIINFLVNSAAWTMFVKSIDL</sequence>
<dbReference type="AlphaFoldDB" id="A0A9D5AWG5"/>
<accession>A0A9D5AWG5</accession>
<evidence type="ECO:0000259" key="1">
    <source>
        <dbReference type="Pfam" id="PF04937"/>
    </source>
</evidence>
<gene>
    <name evidence="2" type="ORF">KIW84_045225</name>
</gene>
<dbReference type="Gramene" id="Psat04G0522500-T1">
    <property type="protein sequence ID" value="KAI5421716.1"/>
    <property type="gene ID" value="KIW84_045225"/>
</dbReference>
<evidence type="ECO:0000313" key="3">
    <source>
        <dbReference type="Proteomes" id="UP001058974"/>
    </source>
</evidence>
<protein>
    <recommendedName>
        <fullName evidence="1">DUF659 domain-containing protein</fullName>
    </recommendedName>
</protein>
<organism evidence="2 3">
    <name type="scientific">Pisum sativum</name>
    <name type="common">Garden pea</name>
    <name type="synonym">Lathyrus oleraceus</name>
    <dbReference type="NCBI Taxonomy" id="3888"/>
    <lineage>
        <taxon>Eukaryota</taxon>
        <taxon>Viridiplantae</taxon>
        <taxon>Streptophyta</taxon>
        <taxon>Embryophyta</taxon>
        <taxon>Tracheophyta</taxon>
        <taxon>Spermatophyta</taxon>
        <taxon>Magnoliopsida</taxon>
        <taxon>eudicotyledons</taxon>
        <taxon>Gunneridae</taxon>
        <taxon>Pentapetalae</taxon>
        <taxon>rosids</taxon>
        <taxon>fabids</taxon>
        <taxon>Fabales</taxon>
        <taxon>Fabaceae</taxon>
        <taxon>Papilionoideae</taxon>
        <taxon>50 kb inversion clade</taxon>
        <taxon>NPAAA clade</taxon>
        <taxon>Hologalegina</taxon>
        <taxon>IRL clade</taxon>
        <taxon>Fabeae</taxon>
        <taxon>Lathyrus</taxon>
    </lineage>
</organism>
<dbReference type="EMBL" id="JAMSHJ010000004">
    <property type="protein sequence ID" value="KAI5421716.1"/>
    <property type="molecule type" value="Genomic_DNA"/>
</dbReference>
<evidence type="ECO:0000313" key="2">
    <source>
        <dbReference type="EMBL" id="KAI5421716.1"/>
    </source>
</evidence>
<keyword evidence="3" id="KW-1185">Reference proteome</keyword>
<feature type="domain" description="DUF659" evidence="1">
    <location>
        <begin position="62"/>
        <end position="128"/>
    </location>
</feature>
<comment type="caution">
    <text evidence="2">The sequence shown here is derived from an EMBL/GenBank/DDBJ whole genome shotgun (WGS) entry which is preliminary data.</text>
</comment>
<name>A0A9D5AWG5_PEA</name>
<dbReference type="PANTHER" id="PTHR37696:SF1">
    <property type="entry name" value="ADENYLOSUCCINATE SYNTHETASE-RELATED"/>
    <property type="match status" value="1"/>
</dbReference>
<dbReference type="Proteomes" id="UP001058974">
    <property type="component" value="Chromosome 4"/>
</dbReference>
<proteinExistence type="predicted"/>
<dbReference type="PANTHER" id="PTHR37696">
    <property type="entry name" value="ADENYLOSUCCINATE SYNTHETASE-RELATED"/>
    <property type="match status" value="1"/>
</dbReference>